<evidence type="ECO:0000256" key="2">
    <source>
        <dbReference type="ARBA" id="ARBA00023186"/>
    </source>
</evidence>
<organism evidence="4 5">
    <name type="scientific">Pararobbsia alpina</name>
    <dbReference type="NCBI Taxonomy" id="621374"/>
    <lineage>
        <taxon>Bacteria</taxon>
        <taxon>Pseudomonadati</taxon>
        <taxon>Pseudomonadota</taxon>
        <taxon>Betaproteobacteria</taxon>
        <taxon>Burkholderiales</taxon>
        <taxon>Burkholderiaceae</taxon>
        <taxon>Pararobbsia</taxon>
    </lineage>
</organism>
<reference evidence="4 5" key="1">
    <citation type="submission" date="2020-04" db="EMBL/GenBank/DDBJ databases">
        <authorList>
            <person name="De Canck E."/>
        </authorList>
    </citation>
    <scope>NUCLEOTIDE SEQUENCE [LARGE SCALE GENOMIC DNA]</scope>
    <source>
        <strain evidence="4 5">LMG 28138</strain>
    </source>
</reference>
<evidence type="ECO:0000256" key="1">
    <source>
        <dbReference type="ARBA" id="ARBA00022988"/>
    </source>
</evidence>
<keyword evidence="1 3" id="KW-0996">Nickel insertion</keyword>
<dbReference type="EMBL" id="CADIKM010000004">
    <property type="protein sequence ID" value="CAB3781934.1"/>
    <property type="molecule type" value="Genomic_DNA"/>
</dbReference>
<dbReference type="GO" id="GO:0016151">
    <property type="term" value="F:nickel cation binding"/>
    <property type="evidence" value="ECO:0007669"/>
    <property type="project" value="UniProtKB-UniRule"/>
</dbReference>
<keyword evidence="2 3" id="KW-0143">Chaperone</keyword>
<dbReference type="Pfam" id="PF01730">
    <property type="entry name" value="UreF"/>
    <property type="match status" value="1"/>
</dbReference>
<accession>A0A6S7CKA7</accession>
<evidence type="ECO:0000313" key="4">
    <source>
        <dbReference type="EMBL" id="CAB3781934.1"/>
    </source>
</evidence>
<gene>
    <name evidence="4" type="primary">ureF_1</name>
    <name evidence="3" type="synonym">ureF</name>
    <name evidence="4" type="ORF">LMG28138_01397</name>
</gene>
<dbReference type="InterPro" id="IPR038277">
    <property type="entry name" value="UreF_sf"/>
</dbReference>
<comment type="similarity">
    <text evidence="3">Belongs to the UreF family.</text>
</comment>
<protein>
    <recommendedName>
        <fullName evidence="3">Urease accessory protein UreF</fullName>
    </recommendedName>
</protein>
<comment type="subunit">
    <text evidence="3">UreD, UreF and UreG form a complex that acts as a GTP-hydrolysis-dependent molecular chaperone, activating the urease apoprotein by helping to assemble the nickel containing metallocenter of UreC. The UreE protein probably delivers the nickel.</text>
</comment>
<dbReference type="AlphaFoldDB" id="A0A6S7CKA7"/>
<comment type="subcellular location">
    <subcellularLocation>
        <location evidence="3">Cytoplasm</location>
    </subcellularLocation>
</comment>
<keyword evidence="3" id="KW-0963">Cytoplasm</keyword>
<dbReference type="HAMAP" id="MF_01385">
    <property type="entry name" value="UreF"/>
    <property type="match status" value="1"/>
</dbReference>
<dbReference type="PANTHER" id="PTHR33620:SF1">
    <property type="entry name" value="UREASE ACCESSORY PROTEIN F"/>
    <property type="match status" value="1"/>
</dbReference>
<sequence>MQTGELIGLLHLASPALPIGAFSYSQGLEAAVETGQVVDGPSAGAWIANGIEHILAHGELPFLAHQFRRWEHFDTHARETLVQANREFLASRESAELRQETEQMGWSLGQLCQSLEWGDPARRAALAAIKPLALPTVFAFAAYAHQATIEGTLTAYAFSVAENQVSAALKAVPLGQLAGQRALVAQREPIARAVAIALATREEDIVTFAPLLGILSARHESQYSRLFRS</sequence>
<proteinExistence type="inferred from homology"/>
<dbReference type="PANTHER" id="PTHR33620">
    <property type="entry name" value="UREASE ACCESSORY PROTEIN F"/>
    <property type="match status" value="1"/>
</dbReference>
<dbReference type="Gene3D" id="1.10.4190.10">
    <property type="entry name" value="Urease accessory protein UreF"/>
    <property type="match status" value="1"/>
</dbReference>
<evidence type="ECO:0000313" key="5">
    <source>
        <dbReference type="Proteomes" id="UP000494115"/>
    </source>
</evidence>
<dbReference type="PIRSF" id="PIRSF009467">
    <property type="entry name" value="Ureas_acces_UreF"/>
    <property type="match status" value="1"/>
</dbReference>
<dbReference type="RefSeq" id="WP_175104004.1">
    <property type="nucleotide sequence ID" value="NZ_CADIKM010000004.1"/>
</dbReference>
<keyword evidence="5" id="KW-1185">Reference proteome</keyword>
<dbReference type="GO" id="GO:0005737">
    <property type="term" value="C:cytoplasm"/>
    <property type="evidence" value="ECO:0007669"/>
    <property type="project" value="UniProtKB-SubCell"/>
</dbReference>
<dbReference type="InterPro" id="IPR002639">
    <property type="entry name" value="UreF"/>
</dbReference>
<evidence type="ECO:0000256" key="3">
    <source>
        <dbReference type="HAMAP-Rule" id="MF_01385"/>
    </source>
</evidence>
<comment type="function">
    <text evidence="3">Required for maturation of urease via the functional incorporation of the urease nickel metallocenter.</text>
</comment>
<dbReference type="Proteomes" id="UP000494115">
    <property type="component" value="Unassembled WGS sequence"/>
</dbReference>
<name>A0A6S7CKA7_9BURK</name>